<dbReference type="InterPro" id="IPR009100">
    <property type="entry name" value="AcylCoA_DH/oxidase_NM_dom_sf"/>
</dbReference>
<dbReference type="EMBL" id="QREH01000001">
    <property type="protein sequence ID" value="REE05058.1"/>
    <property type="molecule type" value="Genomic_DNA"/>
</dbReference>
<dbReference type="Gene3D" id="1.10.540.10">
    <property type="entry name" value="Acyl-CoA dehydrogenase/oxidase, N-terminal domain"/>
    <property type="match status" value="1"/>
</dbReference>
<dbReference type="SUPFAM" id="SSF56645">
    <property type="entry name" value="Acyl-CoA dehydrogenase NM domain-like"/>
    <property type="match status" value="1"/>
</dbReference>
<keyword evidence="4" id="KW-1185">Reference proteome</keyword>
<feature type="domain" description="Acyl-CoA dehydrogenase C-terminal" evidence="2">
    <location>
        <begin position="272"/>
        <end position="415"/>
    </location>
</feature>
<dbReference type="GO" id="GO:0050660">
    <property type="term" value="F:flavin adenine dinucleotide binding"/>
    <property type="evidence" value="ECO:0007669"/>
    <property type="project" value="InterPro"/>
</dbReference>
<evidence type="ECO:0000259" key="2">
    <source>
        <dbReference type="Pfam" id="PF08028"/>
    </source>
</evidence>
<sequence length="462" mass="49018">MTDTTHLEHRTVPTRLPTFEELRAAIGPSGPADAQLTEHFAPVFAAIAAGSAQREQDHELAFAAIEHLRGAGFTRVRLGRDHGGIGASLPQLADLLVDLAAADSNLPQALHGHFMFTEQHENESQGAVSEWWLAEVASGKIFGNALVELPPSAGRRPVHWIDADPDTVQAAAATGTTEVARLTGDKFYSTGAIFADYLLVSAVRPGLEEDGPVFAIIDARDPGVQRIDDWNGFGQRLTASGTTTLDHVPVRAQRTQEFNVPTGVLAYTVLWIVLAATQAGIGATALAEITAFVRSRRRTYDHATAETPAEDPLVHQVIGAVSAKVVSARHIVRGAAAVVEESFLQVRGHTDLEDPVVVQAHARANIALSEASLVVSDLILEATNQIFESGGASATDAAKQLHQHWLNARTIASHTPLIYRTQAVGGYRINGAIPPFHSTARNSAAAEAATTATTTTATTEGA</sequence>
<dbReference type="InterPro" id="IPR013107">
    <property type="entry name" value="Acyl-CoA_DH_C"/>
</dbReference>
<keyword evidence="1" id="KW-0560">Oxidoreductase</keyword>
<protein>
    <submittedName>
        <fullName evidence="3">Alkylation response protein AidB-like acyl-CoA dehydrogenase</fullName>
    </submittedName>
</protein>
<evidence type="ECO:0000313" key="3">
    <source>
        <dbReference type="EMBL" id="REE05058.1"/>
    </source>
</evidence>
<comment type="caution">
    <text evidence="3">The sequence shown here is derived from an EMBL/GenBank/DDBJ whole genome shotgun (WGS) entry which is preliminary data.</text>
</comment>
<dbReference type="InterPro" id="IPR037069">
    <property type="entry name" value="AcylCoA_DH/ox_N_sf"/>
</dbReference>
<name>A0A3D9LFA7_9MICC</name>
<dbReference type="Gene3D" id="2.40.110.10">
    <property type="entry name" value="Butyryl-CoA Dehydrogenase, subunit A, domain 2"/>
    <property type="match status" value="1"/>
</dbReference>
<dbReference type="GO" id="GO:0006552">
    <property type="term" value="P:L-leucine catabolic process"/>
    <property type="evidence" value="ECO:0007669"/>
    <property type="project" value="TreeGrafter"/>
</dbReference>
<gene>
    <name evidence="3" type="ORF">C8E99_2917</name>
</gene>
<dbReference type="InterPro" id="IPR036250">
    <property type="entry name" value="AcylCo_DH-like_C"/>
</dbReference>
<evidence type="ECO:0000313" key="4">
    <source>
        <dbReference type="Proteomes" id="UP000256727"/>
    </source>
</evidence>
<dbReference type="Gene3D" id="1.20.140.10">
    <property type="entry name" value="Butyryl-CoA Dehydrogenase, subunit A, domain 3"/>
    <property type="match status" value="1"/>
</dbReference>
<dbReference type="Pfam" id="PF08028">
    <property type="entry name" value="Acyl-CoA_dh_2"/>
    <property type="match status" value="1"/>
</dbReference>
<dbReference type="GO" id="GO:0008470">
    <property type="term" value="F:3-methylbutanoyl-CoA dehydrogenase activity"/>
    <property type="evidence" value="ECO:0007669"/>
    <property type="project" value="TreeGrafter"/>
</dbReference>
<dbReference type="Proteomes" id="UP000256727">
    <property type="component" value="Unassembled WGS sequence"/>
</dbReference>
<dbReference type="SUPFAM" id="SSF47203">
    <property type="entry name" value="Acyl-CoA dehydrogenase C-terminal domain-like"/>
    <property type="match status" value="1"/>
</dbReference>
<organism evidence="3 4">
    <name type="scientific">Citricoccus muralis</name>
    <dbReference type="NCBI Taxonomy" id="169134"/>
    <lineage>
        <taxon>Bacteria</taxon>
        <taxon>Bacillati</taxon>
        <taxon>Actinomycetota</taxon>
        <taxon>Actinomycetes</taxon>
        <taxon>Micrococcales</taxon>
        <taxon>Micrococcaceae</taxon>
        <taxon>Citricoccus</taxon>
    </lineage>
</organism>
<dbReference type="RefSeq" id="WP_115932898.1">
    <property type="nucleotide sequence ID" value="NZ_QREH01000001.1"/>
</dbReference>
<proteinExistence type="predicted"/>
<dbReference type="InterPro" id="IPR046373">
    <property type="entry name" value="Acyl-CoA_Oxase/DH_mid-dom_sf"/>
</dbReference>
<dbReference type="PANTHER" id="PTHR43884:SF12">
    <property type="entry name" value="ISOVALERYL-COA DEHYDROGENASE, MITOCHONDRIAL-RELATED"/>
    <property type="match status" value="1"/>
</dbReference>
<reference evidence="3 4" key="1">
    <citation type="submission" date="2018-07" db="EMBL/GenBank/DDBJ databases">
        <title>Sequencing the genomes of 1000 actinobacteria strains.</title>
        <authorList>
            <person name="Klenk H.-P."/>
        </authorList>
    </citation>
    <scope>NUCLEOTIDE SEQUENCE [LARGE SCALE GENOMIC DNA]</scope>
    <source>
        <strain evidence="3 4">DSM 14442</strain>
    </source>
</reference>
<evidence type="ECO:0000256" key="1">
    <source>
        <dbReference type="ARBA" id="ARBA00023002"/>
    </source>
</evidence>
<dbReference type="PANTHER" id="PTHR43884">
    <property type="entry name" value="ACYL-COA DEHYDROGENASE"/>
    <property type="match status" value="1"/>
</dbReference>
<accession>A0A3D9LFA7</accession>
<dbReference type="AlphaFoldDB" id="A0A3D9LFA7"/>
<dbReference type="OrthoDB" id="571684at2"/>